<name>A0A182SZU5_9DIPT</name>
<organism evidence="1 2">
    <name type="scientific">Anopheles maculatus</name>
    <dbReference type="NCBI Taxonomy" id="74869"/>
    <lineage>
        <taxon>Eukaryota</taxon>
        <taxon>Metazoa</taxon>
        <taxon>Ecdysozoa</taxon>
        <taxon>Arthropoda</taxon>
        <taxon>Hexapoda</taxon>
        <taxon>Insecta</taxon>
        <taxon>Pterygota</taxon>
        <taxon>Neoptera</taxon>
        <taxon>Endopterygota</taxon>
        <taxon>Diptera</taxon>
        <taxon>Nematocera</taxon>
        <taxon>Culicoidea</taxon>
        <taxon>Culicidae</taxon>
        <taxon>Anophelinae</taxon>
        <taxon>Anopheles</taxon>
        <taxon>Anopheles maculatus group</taxon>
    </lineage>
</organism>
<reference evidence="1" key="2">
    <citation type="submission" date="2020-05" db="UniProtKB">
        <authorList>
            <consortium name="EnsemblMetazoa"/>
        </authorList>
    </citation>
    <scope>IDENTIFICATION</scope>
    <source>
        <strain evidence="1">maculatus3</strain>
    </source>
</reference>
<evidence type="ECO:0000313" key="2">
    <source>
        <dbReference type="Proteomes" id="UP000075901"/>
    </source>
</evidence>
<reference evidence="2" key="1">
    <citation type="submission" date="2013-09" db="EMBL/GenBank/DDBJ databases">
        <title>The Genome Sequence of Anopheles maculatus species B.</title>
        <authorList>
            <consortium name="The Broad Institute Genomics Platform"/>
            <person name="Neafsey D.E."/>
            <person name="Besansky N."/>
            <person name="Howell P."/>
            <person name="Walton C."/>
            <person name="Young S.K."/>
            <person name="Zeng Q."/>
            <person name="Gargeya S."/>
            <person name="Fitzgerald M."/>
            <person name="Haas B."/>
            <person name="Abouelleil A."/>
            <person name="Allen A.W."/>
            <person name="Alvarado L."/>
            <person name="Arachchi H.M."/>
            <person name="Berlin A.M."/>
            <person name="Chapman S.B."/>
            <person name="Gainer-Dewar J."/>
            <person name="Goldberg J."/>
            <person name="Griggs A."/>
            <person name="Gujja S."/>
            <person name="Hansen M."/>
            <person name="Howarth C."/>
            <person name="Imamovic A."/>
            <person name="Ireland A."/>
            <person name="Larimer J."/>
            <person name="McCowan C."/>
            <person name="Murphy C."/>
            <person name="Pearson M."/>
            <person name="Poon T.W."/>
            <person name="Priest M."/>
            <person name="Roberts A."/>
            <person name="Saif S."/>
            <person name="Shea T."/>
            <person name="Sisk P."/>
            <person name="Sykes S."/>
            <person name="Wortman J."/>
            <person name="Nusbaum C."/>
            <person name="Birren B."/>
        </authorList>
    </citation>
    <scope>NUCLEOTIDE SEQUENCE [LARGE SCALE GENOMIC DNA]</scope>
    <source>
        <strain evidence="2">maculatus3</strain>
    </source>
</reference>
<dbReference type="AlphaFoldDB" id="A0A182SZU5"/>
<dbReference type="VEuPathDB" id="VectorBase:AMAM016736"/>
<dbReference type="EnsemblMetazoa" id="AMAM016736-RA">
    <property type="protein sequence ID" value="AMAM016736-PA"/>
    <property type="gene ID" value="AMAM016736"/>
</dbReference>
<accession>A0A182SZU5</accession>
<dbReference type="Proteomes" id="UP000075901">
    <property type="component" value="Unassembled WGS sequence"/>
</dbReference>
<protein>
    <submittedName>
        <fullName evidence="1">Uncharacterized protein</fullName>
    </submittedName>
</protein>
<keyword evidence="2" id="KW-1185">Reference proteome</keyword>
<sequence>MTTTLSLFKFVIPSVVFSVANVGPQLAKTGTNSAAQYGTGPRSLSVGCDACVSQVFLPLWNCFYGAANFYAFQGPKRMDAVKMRAGYGEVAGSLLGVAILSTGYCNSPTQ</sequence>
<evidence type="ECO:0000313" key="1">
    <source>
        <dbReference type="EnsemblMetazoa" id="AMAM016736-PA"/>
    </source>
</evidence>
<proteinExistence type="predicted"/>